<keyword evidence="4 7" id="KW-0812">Transmembrane</keyword>
<dbReference type="Pfam" id="PF04226">
    <property type="entry name" value="Transgly_assoc"/>
    <property type="match status" value="1"/>
</dbReference>
<evidence type="ECO:0000256" key="3">
    <source>
        <dbReference type="ARBA" id="ARBA00022475"/>
    </source>
</evidence>
<comment type="subcellular location">
    <subcellularLocation>
        <location evidence="1">Cell membrane</location>
        <topology evidence="1">Multi-pass membrane protein</topology>
    </subcellularLocation>
</comment>
<dbReference type="AlphaFoldDB" id="A0A7I9VAR8"/>
<evidence type="ECO:0000256" key="6">
    <source>
        <dbReference type="ARBA" id="ARBA00023136"/>
    </source>
</evidence>
<reference evidence="9" key="1">
    <citation type="submission" date="2019-06" db="EMBL/GenBank/DDBJ databases">
        <title>Gordonia isolated from sludge of a wastewater treatment plant.</title>
        <authorList>
            <person name="Tamura T."/>
            <person name="Aoyama K."/>
            <person name="Kang Y."/>
            <person name="Saito S."/>
            <person name="Akiyama N."/>
            <person name="Yazawa K."/>
            <person name="Gonoi T."/>
            <person name="Mikami Y."/>
        </authorList>
    </citation>
    <scope>NUCLEOTIDE SEQUENCE [LARGE SCALE GENOMIC DNA]</scope>
    <source>
        <strain evidence="9">NBRC 107696</strain>
    </source>
</reference>
<keyword evidence="5 7" id="KW-1133">Transmembrane helix</keyword>
<keyword evidence="3" id="KW-1003">Cell membrane</keyword>
<dbReference type="RefSeq" id="WP_161896023.1">
    <property type="nucleotide sequence ID" value="NZ_BJOV01000005.1"/>
</dbReference>
<accession>A0A7I9VAR8</accession>
<dbReference type="GO" id="GO:0005886">
    <property type="term" value="C:plasma membrane"/>
    <property type="evidence" value="ECO:0007669"/>
    <property type="project" value="UniProtKB-SubCell"/>
</dbReference>
<feature type="transmembrane region" description="Helical" evidence="7">
    <location>
        <begin position="46"/>
        <end position="68"/>
    </location>
</feature>
<sequence length="101" mass="10565">MDVVAASEILARSTTLTSVGWIGYIVIGAIAGFIGGKIVNGGGSGLLANIVIGIIGALVGGFLLSFWFDTESGGWWFTLFTAVLGSVIFLWVMGKLQGQRR</sequence>
<evidence type="ECO:0000256" key="4">
    <source>
        <dbReference type="ARBA" id="ARBA00022692"/>
    </source>
</evidence>
<feature type="transmembrane region" description="Helical" evidence="7">
    <location>
        <begin position="74"/>
        <end position="93"/>
    </location>
</feature>
<gene>
    <name evidence="8" type="ORF">nbrc107696_27900</name>
</gene>
<comment type="similarity">
    <text evidence="2">Belongs to the UPF0410 family.</text>
</comment>
<dbReference type="PANTHER" id="PTHR33884:SF3">
    <property type="entry name" value="UPF0410 PROTEIN YMGE"/>
    <property type="match status" value="1"/>
</dbReference>
<dbReference type="PANTHER" id="PTHR33884">
    <property type="entry name" value="UPF0410 PROTEIN YMGE"/>
    <property type="match status" value="1"/>
</dbReference>
<dbReference type="OrthoDB" id="4379107at2"/>
<protein>
    <submittedName>
        <fullName evidence="8">Membrane protein</fullName>
    </submittedName>
</protein>
<proteinExistence type="inferred from homology"/>
<keyword evidence="6 7" id="KW-0472">Membrane</keyword>
<dbReference type="EMBL" id="BJOV01000005">
    <property type="protein sequence ID" value="GEE02344.1"/>
    <property type="molecule type" value="Genomic_DNA"/>
</dbReference>
<evidence type="ECO:0000256" key="1">
    <source>
        <dbReference type="ARBA" id="ARBA00004651"/>
    </source>
</evidence>
<evidence type="ECO:0000256" key="5">
    <source>
        <dbReference type="ARBA" id="ARBA00022989"/>
    </source>
</evidence>
<dbReference type="InterPro" id="IPR007341">
    <property type="entry name" value="Transgly_assoc"/>
</dbReference>
<dbReference type="Proteomes" id="UP000444960">
    <property type="component" value="Unassembled WGS sequence"/>
</dbReference>
<evidence type="ECO:0000313" key="8">
    <source>
        <dbReference type="EMBL" id="GEE02344.1"/>
    </source>
</evidence>
<evidence type="ECO:0000313" key="9">
    <source>
        <dbReference type="Proteomes" id="UP000444960"/>
    </source>
</evidence>
<name>A0A7I9VAR8_9ACTN</name>
<evidence type="ECO:0000256" key="7">
    <source>
        <dbReference type="SAM" id="Phobius"/>
    </source>
</evidence>
<comment type="caution">
    <text evidence="8">The sequence shown here is derived from an EMBL/GenBank/DDBJ whole genome shotgun (WGS) entry which is preliminary data.</text>
</comment>
<organism evidence="8 9">
    <name type="scientific">Gordonia spumicola</name>
    <dbReference type="NCBI Taxonomy" id="589161"/>
    <lineage>
        <taxon>Bacteria</taxon>
        <taxon>Bacillati</taxon>
        <taxon>Actinomycetota</taxon>
        <taxon>Actinomycetes</taxon>
        <taxon>Mycobacteriales</taxon>
        <taxon>Gordoniaceae</taxon>
        <taxon>Gordonia</taxon>
    </lineage>
</organism>
<feature type="transmembrane region" description="Helical" evidence="7">
    <location>
        <begin position="21"/>
        <end position="39"/>
    </location>
</feature>
<keyword evidence="9" id="KW-1185">Reference proteome</keyword>
<evidence type="ECO:0000256" key="2">
    <source>
        <dbReference type="ARBA" id="ARBA00011006"/>
    </source>
</evidence>